<dbReference type="InterPro" id="IPR007125">
    <property type="entry name" value="H2A/H2B/H3"/>
</dbReference>
<evidence type="ECO:0000256" key="4">
    <source>
        <dbReference type="ARBA" id="ARBA00022454"/>
    </source>
</evidence>
<protein>
    <recommendedName>
        <fullName evidence="8">Core Histone H2A/H2B/H3 domain-containing protein</fullName>
    </recommendedName>
</protein>
<evidence type="ECO:0000313" key="10">
    <source>
        <dbReference type="Proteomes" id="UP000232323"/>
    </source>
</evidence>
<dbReference type="SMART" id="SM00428">
    <property type="entry name" value="H3"/>
    <property type="match status" value="1"/>
</dbReference>
<dbReference type="InterPro" id="IPR009072">
    <property type="entry name" value="Histone-fold"/>
</dbReference>
<keyword evidence="5" id="KW-0238">DNA-binding</keyword>
<comment type="subcellular location">
    <subcellularLocation>
        <location evidence="2">Chromosome</location>
    </subcellularLocation>
    <subcellularLocation>
        <location evidence="1">Nucleus</location>
    </subcellularLocation>
</comment>
<dbReference type="Proteomes" id="UP000232323">
    <property type="component" value="Unassembled WGS sequence"/>
</dbReference>
<evidence type="ECO:0000256" key="6">
    <source>
        <dbReference type="ARBA" id="ARBA00023242"/>
    </source>
</evidence>
<feature type="domain" description="Core Histone H2A/H2B/H3" evidence="8">
    <location>
        <begin position="72"/>
        <end position="163"/>
    </location>
</feature>
<dbReference type="GO" id="GO:0005634">
    <property type="term" value="C:nucleus"/>
    <property type="evidence" value="ECO:0007669"/>
    <property type="project" value="UniProtKB-SubCell"/>
</dbReference>
<evidence type="ECO:0000256" key="1">
    <source>
        <dbReference type="ARBA" id="ARBA00004123"/>
    </source>
</evidence>
<reference evidence="9 10" key="1">
    <citation type="submission" date="2017-08" db="EMBL/GenBank/DDBJ databases">
        <title>Acidophilic green algal genome provides insights into adaptation to an acidic environment.</title>
        <authorList>
            <person name="Hirooka S."/>
            <person name="Hirose Y."/>
            <person name="Kanesaki Y."/>
            <person name="Higuchi S."/>
            <person name="Fujiwara T."/>
            <person name="Onuma R."/>
            <person name="Era A."/>
            <person name="Ohbayashi R."/>
            <person name="Uzuka A."/>
            <person name="Nozaki H."/>
            <person name="Yoshikawa H."/>
            <person name="Miyagishima S.Y."/>
        </authorList>
    </citation>
    <scope>NUCLEOTIDE SEQUENCE [LARGE SCALE GENOMIC DNA]</scope>
    <source>
        <strain evidence="9 10">NIES-2499</strain>
    </source>
</reference>
<dbReference type="STRING" id="1157962.A0A250WX47"/>
<proteinExistence type="inferred from homology"/>
<comment type="caution">
    <text evidence="9">The sequence shown here is derived from an EMBL/GenBank/DDBJ whole genome shotgun (WGS) entry which is preliminary data.</text>
</comment>
<sequence>MARVKQTARKTTKYKGLKNSMLATAGPLKKGIEAIKEEQPSVHEMTGPVRKRKKESLTNMERMKIKRRAKSGVVALREIRKLQNTTELLIPKAPFARLVREAAQNVVPDILKDGLRFQGSALEALQQAAEAHLVGLYEDTQLAAIHAKRITIMAKDIHLTCRLRGIPRS</sequence>
<dbReference type="Gene3D" id="1.10.20.10">
    <property type="entry name" value="Histone, subunit A"/>
    <property type="match status" value="1"/>
</dbReference>
<evidence type="ECO:0000256" key="2">
    <source>
        <dbReference type="ARBA" id="ARBA00004286"/>
    </source>
</evidence>
<accession>A0A250WX47</accession>
<evidence type="ECO:0000313" key="9">
    <source>
        <dbReference type="EMBL" id="GAX75413.1"/>
    </source>
</evidence>
<dbReference type="OrthoDB" id="420022at2759"/>
<comment type="similarity">
    <text evidence="3">Belongs to the histone H3 family.</text>
</comment>
<gene>
    <name evidence="9" type="ORF">CEUSTIGMA_g2857.t1</name>
</gene>
<organism evidence="9 10">
    <name type="scientific">Chlamydomonas eustigma</name>
    <dbReference type="NCBI Taxonomy" id="1157962"/>
    <lineage>
        <taxon>Eukaryota</taxon>
        <taxon>Viridiplantae</taxon>
        <taxon>Chlorophyta</taxon>
        <taxon>core chlorophytes</taxon>
        <taxon>Chlorophyceae</taxon>
        <taxon>CS clade</taxon>
        <taxon>Chlamydomonadales</taxon>
        <taxon>Chlamydomonadaceae</taxon>
        <taxon>Chlamydomonas</taxon>
    </lineage>
</organism>
<dbReference type="GO" id="GO:0046982">
    <property type="term" value="F:protein heterodimerization activity"/>
    <property type="evidence" value="ECO:0007669"/>
    <property type="project" value="InterPro"/>
</dbReference>
<keyword evidence="6" id="KW-0539">Nucleus</keyword>
<keyword evidence="4" id="KW-0158">Chromosome</keyword>
<dbReference type="GO" id="GO:0030527">
    <property type="term" value="F:structural constituent of chromatin"/>
    <property type="evidence" value="ECO:0007669"/>
    <property type="project" value="InterPro"/>
</dbReference>
<dbReference type="InterPro" id="IPR000164">
    <property type="entry name" value="Histone_H3/CENP-A"/>
</dbReference>
<dbReference type="FunFam" id="1.10.20.10:FF:000085">
    <property type="entry name" value="Histone H3.2"/>
    <property type="match status" value="1"/>
</dbReference>
<evidence type="ECO:0000256" key="3">
    <source>
        <dbReference type="ARBA" id="ARBA00010343"/>
    </source>
</evidence>
<evidence type="ECO:0000256" key="7">
    <source>
        <dbReference type="ARBA" id="ARBA00023269"/>
    </source>
</evidence>
<dbReference type="EMBL" id="BEGY01000012">
    <property type="protein sequence ID" value="GAX75413.1"/>
    <property type="molecule type" value="Genomic_DNA"/>
</dbReference>
<dbReference type="GO" id="GO:0003677">
    <property type="term" value="F:DNA binding"/>
    <property type="evidence" value="ECO:0007669"/>
    <property type="project" value="UniProtKB-KW"/>
</dbReference>
<name>A0A250WX47_9CHLO</name>
<dbReference type="GO" id="GO:0000786">
    <property type="term" value="C:nucleosome"/>
    <property type="evidence" value="ECO:0007669"/>
    <property type="project" value="UniProtKB-KW"/>
</dbReference>
<keyword evidence="7" id="KW-0544">Nucleosome core</keyword>
<dbReference type="Pfam" id="PF00125">
    <property type="entry name" value="Histone"/>
    <property type="match status" value="1"/>
</dbReference>
<dbReference type="SUPFAM" id="SSF47113">
    <property type="entry name" value="Histone-fold"/>
    <property type="match status" value="1"/>
</dbReference>
<evidence type="ECO:0000256" key="5">
    <source>
        <dbReference type="ARBA" id="ARBA00023125"/>
    </source>
</evidence>
<evidence type="ECO:0000259" key="8">
    <source>
        <dbReference type="Pfam" id="PF00125"/>
    </source>
</evidence>
<dbReference type="AlphaFoldDB" id="A0A250WX47"/>
<keyword evidence="10" id="KW-1185">Reference proteome</keyword>
<dbReference type="PANTHER" id="PTHR11426">
    <property type="entry name" value="HISTONE H3"/>
    <property type="match status" value="1"/>
</dbReference>
<dbReference type="CDD" id="cd22911">
    <property type="entry name" value="HFD_H3"/>
    <property type="match status" value="1"/>
</dbReference>